<protein>
    <recommendedName>
        <fullName evidence="3">DUF72 domain-containing protein</fullName>
    </recommendedName>
</protein>
<dbReference type="Gene3D" id="3.20.20.410">
    <property type="entry name" value="Protein of unknown function UPF0759"/>
    <property type="match status" value="1"/>
</dbReference>
<dbReference type="Proteomes" id="UP000186309">
    <property type="component" value="Chromosome"/>
</dbReference>
<accession>A0A1U7CWE1</accession>
<sequence length="325" mass="37333">MAQLSLFDSEPDDDQPARAASLAPKLRALAEKNLFFGTSSWKYEGWLGSIYRSDRYETRGKFSQKKFESECLREYGRVFPVVGGDFSFYQFPSAAYWKTLFDDAPEPLRFGLKVPEEVTVPRWPQHARYGSRAGKVNEGFLDAKLFKELFARPLWRHRDRVAVLMFEFGTIARSTFARPEDFYERLGPFLDELPPGFRYSVEVRNPEYLGADYFSLLRAHNTAHLFNAWTRMPEPLEQIDMPGAFTADFSVARALLKHGRPYAQAVERFSPYQSVQEPNPAVRKALRIIAERSWRASQPAFLFVNNRIEGYAPGTIEAVVDDLAV</sequence>
<dbReference type="OrthoDB" id="9780310at2"/>
<name>A0A1U7CWE1_9BACT</name>
<dbReference type="KEGG" id="pbor:BSF38_04826"/>
<evidence type="ECO:0000313" key="1">
    <source>
        <dbReference type="EMBL" id="APW63262.1"/>
    </source>
</evidence>
<evidence type="ECO:0000313" key="2">
    <source>
        <dbReference type="Proteomes" id="UP000186309"/>
    </source>
</evidence>
<dbReference type="EMBL" id="CP019082">
    <property type="protein sequence ID" value="APW63262.1"/>
    <property type="molecule type" value="Genomic_DNA"/>
</dbReference>
<proteinExistence type="predicted"/>
<dbReference type="Pfam" id="PF01904">
    <property type="entry name" value="DUF72"/>
    <property type="match status" value="1"/>
</dbReference>
<dbReference type="PANTHER" id="PTHR30348:SF4">
    <property type="entry name" value="DUF72 DOMAIN-CONTAINING PROTEIN"/>
    <property type="match status" value="1"/>
</dbReference>
<dbReference type="PANTHER" id="PTHR30348">
    <property type="entry name" value="UNCHARACTERIZED PROTEIN YECE"/>
    <property type="match status" value="1"/>
</dbReference>
<organism evidence="1 2">
    <name type="scientific">Paludisphaera borealis</name>
    <dbReference type="NCBI Taxonomy" id="1387353"/>
    <lineage>
        <taxon>Bacteria</taxon>
        <taxon>Pseudomonadati</taxon>
        <taxon>Planctomycetota</taxon>
        <taxon>Planctomycetia</taxon>
        <taxon>Isosphaerales</taxon>
        <taxon>Isosphaeraceae</taxon>
        <taxon>Paludisphaera</taxon>
    </lineage>
</organism>
<dbReference type="InterPro" id="IPR036520">
    <property type="entry name" value="UPF0759_sf"/>
</dbReference>
<reference evidence="2" key="1">
    <citation type="submission" date="2016-12" db="EMBL/GenBank/DDBJ databases">
        <title>Comparative genomics of four Isosphaeraceae planctomycetes: a common pool of plasmids and glycoside hydrolase genes.</title>
        <authorList>
            <person name="Ivanova A."/>
        </authorList>
    </citation>
    <scope>NUCLEOTIDE SEQUENCE [LARGE SCALE GENOMIC DNA]</scope>
    <source>
        <strain evidence="2">PX4</strain>
    </source>
</reference>
<gene>
    <name evidence="1" type="ORF">BSF38_04826</name>
</gene>
<keyword evidence="2" id="KW-1185">Reference proteome</keyword>
<evidence type="ECO:0008006" key="3">
    <source>
        <dbReference type="Google" id="ProtNLM"/>
    </source>
</evidence>
<dbReference type="AlphaFoldDB" id="A0A1U7CWE1"/>
<dbReference type="SUPFAM" id="SSF117396">
    <property type="entry name" value="TM1631-like"/>
    <property type="match status" value="1"/>
</dbReference>
<dbReference type="InterPro" id="IPR002763">
    <property type="entry name" value="DUF72"/>
</dbReference>
<dbReference type="RefSeq" id="WP_076349637.1">
    <property type="nucleotide sequence ID" value="NZ_CP019082.1"/>
</dbReference>
<dbReference type="STRING" id="1387353.BSF38_04826"/>